<protein>
    <submittedName>
        <fullName evidence="2">Uncharacterized protein</fullName>
    </submittedName>
</protein>
<evidence type="ECO:0000313" key="3">
    <source>
        <dbReference type="Proteomes" id="UP000005408"/>
    </source>
</evidence>
<feature type="chain" id="PRO_5036472736" evidence="1">
    <location>
        <begin position="21"/>
        <end position="124"/>
    </location>
</feature>
<dbReference type="AlphaFoldDB" id="A0A8W8JCK9"/>
<name>A0A8W8JCK9_MAGGI</name>
<feature type="signal peptide" evidence="1">
    <location>
        <begin position="1"/>
        <end position="20"/>
    </location>
</feature>
<proteinExistence type="predicted"/>
<keyword evidence="3" id="KW-1185">Reference proteome</keyword>
<dbReference type="Gene3D" id="2.170.300.10">
    <property type="entry name" value="Tie2 ligand-binding domain superfamily"/>
    <property type="match status" value="1"/>
</dbReference>
<organism evidence="2 3">
    <name type="scientific">Magallana gigas</name>
    <name type="common">Pacific oyster</name>
    <name type="synonym">Crassostrea gigas</name>
    <dbReference type="NCBI Taxonomy" id="29159"/>
    <lineage>
        <taxon>Eukaryota</taxon>
        <taxon>Metazoa</taxon>
        <taxon>Spiralia</taxon>
        <taxon>Lophotrochozoa</taxon>
        <taxon>Mollusca</taxon>
        <taxon>Bivalvia</taxon>
        <taxon>Autobranchia</taxon>
        <taxon>Pteriomorphia</taxon>
        <taxon>Ostreida</taxon>
        <taxon>Ostreoidea</taxon>
        <taxon>Ostreidae</taxon>
        <taxon>Magallana</taxon>
    </lineage>
</organism>
<dbReference type="Proteomes" id="UP000005408">
    <property type="component" value="Unassembled WGS sequence"/>
</dbReference>
<reference evidence="2" key="1">
    <citation type="submission" date="2022-08" db="UniProtKB">
        <authorList>
            <consortium name="EnsemblMetazoa"/>
        </authorList>
    </citation>
    <scope>IDENTIFICATION</scope>
    <source>
        <strain evidence="2">05x7-T-G4-1.051#20</strain>
    </source>
</reference>
<dbReference type="EnsemblMetazoa" id="G18244.1">
    <property type="protein sequence ID" value="G18244.1:cds"/>
    <property type="gene ID" value="G18244"/>
</dbReference>
<evidence type="ECO:0000256" key="1">
    <source>
        <dbReference type="SAM" id="SignalP"/>
    </source>
</evidence>
<accession>A0A8W8JCK9</accession>
<sequence length="124" mass="13805">MNLYLLITCLFFLHIAVSNCKVCTSSEGVVKCCQGYLWNKIDNRCIPIRGHTECDAGTFGPKCEHVCTYPHYGKLCLPKCNCSKDHCSPVNGCDERTINASTSSQTSHILRSTTSLIHDYSESH</sequence>
<keyword evidence="1" id="KW-0732">Signal</keyword>
<evidence type="ECO:0000313" key="2">
    <source>
        <dbReference type="EnsemblMetazoa" id="G18244.1:cds"/>
    </source>
</evidence>